<name>A0A8B0SSS9_KLEPN</name>
<protein>
    <submittedName>
        <fullName evidence="1">Uncharacterized protein</fullName>
    </submittedName>
</protein>
<evidence type="ECO:0000313" key="1">
    <source>
        <dbReference type="EMBL" id="QTX14051.1"/>
    </source>
</evidence>
<dbReference type="EMBL" id="MN956836">
    <property type="protein sequence ID" value="QTX14051.1"/>
    <property type="molecule type" value="Genomic_DNA"/>
</dbReference>
<geneLocation type="plasmid" evidence="1">
    <name>p17-15-vir-like</name>
</geneLocation>
<organism evidence="1">
    <name type="scientific">Klebsiella pneumoniae</name>
    <dbReference type="NCBI Taxonomy" id="573"/>
    <lineage>
        <taxon>Bacteria</taxon>
        <taxon>Pseudomonadati</taxon>
        <taxon>Pseudomonadota</taxon>
        <taxon>Gammaproteobacteria</taxon>
        <taxon>Enterobacterales</taxon>
        <taxon>Enterobacteriaceae</taxon>
        <taxon>Klebsiella/Raoultella group</taxon>
        <taxon>Klebsiella</taxon>
        <taxon>Klebsiella pneumoniae complex</taxon>
    </lineage>
</organism>
<reference evidence="1" key="1">
    <citation type="submission" date="2020-01" db="EMBL/GenBank/DDBJ databases">
        <authorList>
            <person name="Qin S."/>
        </authorList>
    </citation>
    <scope>NUCLEOTIDE SEQUENCE</scope>
    <source>
        <strain evidence="1">CVir17-16-YZ6g</strain>
        <plasmid evidence="1">p17-15-vir-like</plasmid>
    </source>
</reference>
<sequence length="47" mass="5767">MGFTFEHGRFRCQFFYQKHRIHAPVQVFSVSAEGCRCRHQIKKRRVR</sequence>
<dbReference type="AlphaFoldDB" id="A0A8B0SSS9"/>
<proteinExistence type="predicted"/>
<keyword evidence="1" id="KW-0614">Plasmid</keyword>
<accession>A0A8B0SSS9</accession>